<gene>
    <name evidence="2" type="ORF">B6U60_06555</name>
</gene>
<dbReference type="Pfam" id="PF08867">
    <property type="entry name" value="FRG"/>
    <property type="match status" value="1"/>
</dbReference>
<name>A0A1V9QQ64_9LACO</name>
<protein>
    <recommendedName>
        <fullName evidence="1">FRG domain-containing protein</fullName>
    </recommendedName>
</protein>
<comment type="caution">
    <text evidence="2">The sequence shown here is derived from an EMBL/GenBank/DDBJ whole genome shotgun (WGS) entry which is preliminary data.</text>
</comment>
<dbReference type="SMART" id="SM00901">
    <property type="entry name" value="FRG"/>
    <property type="match status" value="1"/>
</dbReference>
<organism evidence="2 3">
    <name type="scientific">Ligilactobacillus salivarius</name>
    <dbReference type="NCBI Taxonomy" id="1624"/>
    <lineage>
        <taxon>Bacteria</taxon>
        <taxon>Bacillati</taxon>
        <taxon>Bacillota</taxon>
        <taxon>Bacilli</taxon>
        <taxon>Lactobacillales</taxon>
        <taxon>Lactobacillaceae</taxon>
        <taxon>Ligilactobacillus</taxon>
    </lineage>
</organism>
<evidence type="ECO:0000313" key="3">
    <source>
        <dbReference type="Proteomes" id="UP000192638"/>
    </source>
</evidence>
<dbReference type="Proteomes" id="UP000192638">
    <property type="component" value="Unassembled WGS sequence"/>
</dbReference>
<dbReference type="AlphaFoldDB" id="A0A1V9QQ64"/>
<proteinExistence type="predicted"/>
<dbReference type="EMBL" id="NBEB01000061">
    <property type="protein sequence ID" value="OQQ83004.1"/>
    <property type="molecule type" value="Genomic_DNA"/>
</dbReference>
<dbReference type="InterPro" id="IPR014966">
    <property type="entry name" value="FRG-dom"/>
</dbReference>
<sequence length="449" mass="52260">MIPSVARSKQLFSNEQRYYEENENHQKSILQNMAKMQHDGIPTRLLDFSTDPLVALFFATQEKERADASVYLLIRHSYDAESEEVKFSSFVATRSNRCLENLVNSFNEKSDNFISIQKAEQILKHGIFIRPNTINDVENQRMIEQKGTFAIPGNQIKDGNVTDVVPFENDSSYEEIVIPFEYQEEIRQELSKRGYTKSRLLGEKDEIIRYKSLPENNIRKIDGKYIKKAYCQYSVTIEMINLMTANEIKEVGYQVARNSGANSTWIWFRRIGSEMGNNIMNQHWYQKSINRYEWQGIEYKGLMLEEDRRDAYISYDYFQEKLGRIKYKHLPVETNAKLINLDISLLNRSKLILKTNLVRGTKLLVSYKIDGEIERSTKISVKETSIEIDIDTSHPFSLLEGEVIMPVSAIQDMNVVEAYGVDYERIKGDFIKRSDDSSTSGYKEFKIKC</sequence>
<evidence type="ECO:0000259" key="1">
    <source>
        <dbReference type="SMART" id="SM00901"/>
    </source>
</evidence>
<reference evidence="2 3" key="1">
    <citation type="submission" date="2017-03" db="EMBL/GenBank/DDBJ databases">
        <title>Phylogenomics and comparative genomics of Lactobacillus salivarius, a mammalian gut commensal.</title>
        <authorList>
            <person name="Harris H.M."/>
        </authorList>
    </citation>
    <scope>NUCLEOTIDE SEQUENCE [LARGE SCALE GENOMIC DNA]</scope>
    <source>
        <strain evidence="2 3">LMG 14477</strain>
    </source>
</reference>
<evidence type="ECO:0000313" key="2">
    <source>
        <dbReference type="EMBL" id="OQQ83004.1"/>
    </source>
</evidence>
<accession>A0A1V9QQ64</accession>
<feature type="domain" description="FRG" evidence="1">
    <location>
        <begin position="1"/>
        <end position="71"/>
    </location>
</feature>